<dbReference type="GO" id="GO:0071630">
    <property type="term" value="P:nuclear protein quality control by the ubiquitin-proteasome system"/>
    <property type="evidence" value="ECO:0007669"/>
    <property type="project" value="UniProtKB-UniRule"/>
</dbReference>
<gene>
    <name evidence="5" type="ORF">AYI68_g4083</name>
</gene>
<keyword evidence="2 3" id="KW-0539">Nucleus</keyword>
<comment type="subcellular location">
    <subcellularLocation>
        <location evidence="3">Cytoplasm</location>
    </subcellularLocation>
    <subcellularLocation>
        <location evidence="3">Nucleus</location>
    </subcellularLocation>
</comment>
<protein>
    <recommendedName>
        <fullName evidence="3">Tethering factor for nuclear proteasome STS1</fullName>
    </recommendedName>
</protein>
<evidence type="ECO:0000256" key="4">
    <source>
        <dbReference type="SAM" id="MobiDB-lite"/>
    </source>
</evidence>
<dbReference type="GO" id="GO:0070628">
    <property type="term" value="F:proteasome binding"/>
    <property type="evidence" value="ECO:0007669"/>
    <property type="project" value="TreeGrafter"/>
</dbReference>
<sequence>MQSSSSKFSTFNKSNSNGFGSSSTAPQWGSGLAPISGFSNSFGLFSTPEKQSTLSTLANSNKNSSKRKMSFEDVNMIISQSSDFPKSKRLIDKKNVLIPKFGRSNQENNSEDSHNILNSHHFQRTPTKKKAKYQNSSPQGIILDKLLEPLEKKDLLQILMKLVENNCHLEKELRDSLPTPTIASACSQLNRLENVMQNSVPYSKSGSVYNEYTYNRLKPSLEELRNTIVMYVDHFCRGGLLEFNGDSHIPSLISNVSHPSEWFELLIYATGIVCRMPIWNIESFDQIRADSLKYMSNAWLRAIIATFQWVESGHVLGQDMVSSWEKR</sequence>
<comment type="similarity">
    <text evidence="1 3">Belongs to the cut8/STS1 family.</text>
</comment>
<dbReference type="STRING" id="133383.A0A1R0GY41"/>
<dbReference type="GO" id="GO:0031965">
    <property type="term" value="C:nuclear membrane"/>
    <property type="evidence" value="ECO:0007669"/>
    <property type="project" value="TreeGrafter"/>
</dbReference>
<evidence type="ECO:0000313" key="5">
    <source>
        <dbReference type="EMBL" id="OLY81809.1"/>
    </source>
</evidence>
<dbReference type="Proteomes" id="UP000187455">
    <property type="component" value="Unassembled WGS sequence"/>
</dbReference>
<feature type="compositionally biased region" description="Low complexity" evidence="4">
    <location>
        <begin position="1"/>
        <end position="24"/>
    </location>
</feature>
<evidence type="ECO:0000313" key="6">
    <source>
        <dbReference type="Proteomes" id="UP000187455"/>
    </source>
</evidence>
<organism evidence="5 6">
    <name type="scientific">Smittium mucronatum</name>
    <dbReference type="NCBI Taxonomy" id="133383"/>
    <lineage>
        <taxon>Eukaryota</taxon>
        <taxon>Fungi</taxon>
        <taxon>Fungi incertae sedis</taxon>
        <taxon>Zoopagomycota</taxon>
        <taxon>Kickxellomycotina</taxon>
        <taxon>Harpellomycetes</taxon>
        <taxon>Harpellales</taxon>
        <taxon>Legeriomycetaceae</taxon>
        <taxon>Smittium</taxon>
    </lineage>
</organism>
<keyword evidence="3" id="KW-0963">Cytoplasm</keyword>
<dbReference type="GO" id="GO:0005737">
    <property type="term" value="C:cytoplasm"/>
    <property type="evidence" value="ECO:0007669"/>
    <property type="project" value="UniProtKB-SubCell"/>
</dbReference>
<keyword evidence="6" id="KW-1185">Reference proteome</keyword>
<dbReference type="InterPro" id="IPR038422">
    <property type="entry name" value="Cut8/Sts1_sf"/>
</dbReference>
<comment type="function">
    <text evidence="3">Involved in ubiquitin-mediated protein degradation. Regulatory factor in the ubiquitin/proteasome pathway that controls the turnover of proteasome substrates. Targets proteasomes to the nucleus and facilitates the degradation of nuclear proteins.</text>
</comment>
<dbReference type="GO" id="GO:0031144">
    <property type="term" value="P:proteasome localization"/>
    <property type="evidence" value="ECO:0007669"/>
    <property type="project" value="UniProtKB-UniRule"/>
</dbReference>
<evidence type="ECO:0000256" key="3">
    <source>
        <dbReference type="RuleBase" id="RU368013"/>
    </source>
</evidence>
<dbReference type="GO" id="GO:0000502">
    <property type="term" value="C:proteasome complex"/>
    <property type="evidence" value="ECO:0007669"/>
    <property type="project" value="UniProtKB-KW"/>
</dbReference>
<keyword evidence="3" id="KW-0813">Transport</keyword>
<accession>A0A1R0GY41</accession>
<dbReference type="OrthoDB" id="10061064at2759"/>
<evidence type="ECO:0000256" key="2">
    <source>
        <dbReference type="ARBA" id="ARBA00023242"/>
    </source>
</evidence>
<keyword evidence="3" id="KW-0653">Protein transport</keyword>
<dbReference type="GO" id="GO:0015031">
    <property type="term" value="P:protein transport"/>
    <property type="evidence" value="ECO:0007669"/>
    <property type="project" value="UniProtKB-UniRule"/>
</dbReference>
<comment type="subunit">
    <text evidence="3">Binds the proteasome.</text>
</comment>
<comment type="caution">
    <text evidence="5">The sequence shown here is derived from an EMBL/GenBank/DDBJ whole genome shotgun (WGS) entry which is preliminary data.</text>
</comment>
<dbReference type="InterPro" id="IPR013868">
    <property type="entry name" value="Cut8/Sts1_fam"/>
</dbReference>
<dbReference type="PANTHER" id="PTHR28032">
    <property type="entry name" value="FI02826P"/>
    <property type="match status" value="1"/>
</dbReference>
<dbReference type="AlphaFoldDB" id="A0A1R0GY41"/>
<dbReference type="Pfam" id="PF08559">
    <property type="entry name" value="Cut8"/>
    <property type="match status" value="1"/>
</dbReference>
<dbReference type="Gene3D" id="1.20.58.1590">
    <property type="entry name" value="Tethering factor for nuclear proteasome Cut8/Sts1"/>
    <property type="match status" value="1"/>
</dbReference>
<dbReference type="EMBL" id="LSSL01002147">
    <property type="protein sequence ID" value="OLY81809.1"/>
    <property type="molecule type" value="Genomic_DNA"/>
</dbReference>
<proteinExistence type="inferred from homology"/>
<reference evidence="5 6" key="1">
    <citation type="journal article" date="2016" name="Mol. Biol. Evol.">
        <title>Genome-Wide Survey of Gut Fungi (Harpellales) Reveals the First Horizontally Transferred Ubiquitin Gene from a Mosquito Host.</title>
        <authorList>
            <person name="Wang Y."/>
            <person name="White M.M."/>
            <person name="Kvist S."/>
            <person name="Moncalvo J.M."/>
        </authorList>
    </citation>
    <scope>NUCLEOTIDE SEQUENCE [LARGE SCALE GENOMIC DNA]</scope>
    <source>
        <strain evidence="5 6">ALG-7-W6</strain>
    </source>
</reference>
<keyword evidence="5" id="KW-0647">Proteasome</keyword>
<dbReference type="PANTHER" id="PTHR28032:SF1">
    <property type="entry name" value="FI02826P"/>
    <property type="match status" value="1"/>
</dbReference>
<evidence type="ECO:0000256" key="1">
    <source>
        <dbReference type="ARBA" id="ARBA00006199"/>
    </source>
</evidence>
<feature type="region of interest" description="Disordered" evidence="4">
    <location>
        <begin position="1"/>
        <end position="26"/>
    </location>
</feature>
<name>A0A1R0GY41_9FUNG</name>